<feature type="chain" id="PRO_5025387534" description="Extradiol ring-cleavage dioxygenase class III enzyme subunit B domain-containing protein" evidence="6">
    <location>
        <begin position="25"/>
        <end position="301"/>
    </location>
</feature>
<dbReference type="OrthoDB" id="7396853at2759"/>
<evidence type="ECO:0000313" key="8">
    <source>
        <dbReference type="EMBL" id="KAF0708906.1"/>
    </source>
</evidence>
<gene>
    <name evidence="8" type="ORF">As57867_006153</name>
</gene>
<evidence type="ECO:0000256" key="2">
    <source>
        <dbReference type="ARBA" id="ARBA00007581"/>
    </source>
</evidence>
<evidence type="ECO:0000256" key="1">
    <source>
        <dbReference type="ARBA" id="ARBA00001947"/>
    </source>
</evidence>
<dbReference type="CDD" id="cd07363">
    <property type="entry name" value="45_DOPA_Dioxygenase"/>
    <property type="match status" value="1"/>
</dbReference>
<dbReference type="AlphaFoldDB" id="A0A6A4ZCC3"/>
<keyword evidence="6" id="KW-0732">Signal</keyword>
<organism evidence="8">
    <name type="scientific">Aphanomyces stellatus</name>
    <dbReference type="NCBI Taxonomy" id="120398"/>
    <lineage>
        <taxon>Eukaryota</taxon>
        <taxon>Sar</taxon>
        <taxon>Stramenopiles</taxon>
        <taxon>Oomycota</taxon>
        <taxon>Saprolegniomycetes</taxon>
        <taxon>Saprolegniales</taxon>
        <taxon>Verrucalvaceae</taxon>
        <taxon>Aphanomyces</taxon>
    </lineage>
</organism>
<dbReference type="Pfam" id="PF02900">
    <property type="entry name" value="LigB"/>
    <property type="match status" value="1"/>
</dbReference>
<keyword evidence="5" id="KW-0560">Oxidoreductase</keyword>
<dbReference type="GO" id="GO:0008198">
    <property type="term" value="F:ferrous iron binding"/>
    <property type="evidence" value="ECO:0007669"/>
    <property type="project" value="InterPro"/>
</dbReference>
<comment type="cofactor">
    <cofactor evidence="1">
        <name>Zn(2+)</name>
        <dbReference type="ChEBI" id="CHEBI:29105"/>
    </cofactor>
</comment>
<evidence type="ECO:0000256" key="6">
    <source>
        <dbReference type="SAM" id="SignalP"/>
    </source>
</evidence>
<comment type="similarity">
    <text evidence="2">Belongs to the DODA-type extradiol aromatic ring-opening dioxygenase family.</text>
</comment>
<accession>A0A6A4ZCC3</accession>
<dbReference type="SUPFAM" id="SSF53213">
    <property type="entry name" value="LigB-like"/>
    <property type="match status" value="1"/>
</dbReference>
<dbReference type="PANTHER" id="PTHR30096">
    <property type="entry name" value="4,5-DOPA DIOXYGENASE EXTRADIOL-LIKE PROTEIN"/>
    <property type="match status" value="1"/>
</dbReference>
<feature type="signal peptide" evidence="6">
    <location>
        <begin position="1"/>
        <end position="24"/>
    </location>
</feature>
<dbReference type="EMBL" id="VJMH01002403">
    <property type="protein sequence ID" value="KAF0708906.1"/>
    <property type="molecule type" value="Genomic_DNA"/>
</dbReference>
<evidence type="ECO:0000259" key="7">
    <source>
        <dbReference type="Pfam" id="PF02900"/>
    </source>
</evidence>
<dbReference type="PIRSF" id="PIRSF006157">
    <property type="entry name" value="Doxgns_DODA"/>
    <property type="match status" value="1"/>
</dbReference>
<evidence type="ECO:0000256" key="5">
    <source>
        <dbReference type="ARBA" id="ARBA00023002"/>
    </source>
</evidence>
<name>A0A6A4ZCC3_9STRA</name>
<dbReference type="Gene3D" id="3.40.830.10">
    <property type="entry name" value="LigB-like"/>
    <property type="match status" value="1"/>
</dbReference>
<protein>
    <recommendedName>
        <fullName evidence="7">Extradiol ring-cleavage dioxygenase class III enzyme subunit B domain-containing protein</fullName>
    </recommendedName>
</protein>
<feature type="non-terminal residue" evidence="8">
    <location>
        <position position="301"/>
    </location>
</feature>
<evidence type="ECO:0000256" key="3">
    <source>
        <dbReference type="ARBA" id="ARBA00022723"/>
    </source>
</evidence>
<dbReference type="InterPro" id="IPR014436">
    <property type="entry name" value="Extradiol_dOase_DODA"/>
</dbReference>
<reference evidence="8" key="1">
    <citation type="submission" date="2019-06" db="EMBL/GenBank/DDBJ databases">
        <title>Genomics analysis of Aphanomyces spp. identifies a new class of oomycete effector associated with host adaptation.</title>
        <authorList>
            <person name="Gaulin E."/>
        </authorList>
    </citation>
    <scope>NUCLEOTIDE SEQUENCE</scope>
    <source>
        <strain evidence="8">CBS 578.67</strain>
    </source>
</reference>
<feature type="domain" description="Extradiol ring-cleavage dioxygenase class III enzyme subunit B" evidence="7">
    <location>
        <begin position="81"/>
        <end position="281"/>
    </location>
</feature>
<sequence length="301" mass="32544">MAPLRHLVVHFTILFGFATPFSSANTSNKMVNSVCRKAPAVFVNHGAGPFPILKPITDPRHGSTRAFLENVAPQWLGLKDPATKPAAIVLVSAHFEEAVVTISSGEAHDLYYDYYGFPDEAYSLTYKAKGSPVIAQNIQTLLAAANIPSQLDPSRGWDHGVFVPMKLIHPDEDIPIIQMSVVAGLDPALHYRIGQALASLREENIAIVGSGATFHPSRGTDDIEKKAKLFNDALVDACSKSDAVERYEALKSWASLPHARDCHQREEHLIPLHVIAGAGGDGPATSYDITGNGMFRSVGWG</sequence>
<dbReference type="GO" id="GO:0016702">
    <property type="term" value="F:oxidoreductase activity, acting on single donors with incorporation of molecular oxygen, incorporation of two atoms of oxygen"/>
    <property type="evidence" value="ECO:0007669"/>
    <property type="project" value="UniProtKB-ARBA"/>
</dbReference>
<keyword evidence="4" id="KW-0862">Zinc</keyword>
<dbReference type="GO" id="GO:0008270">
    <property type="term" value="F:zinc ion binding"/>
    <property type="evidence" value="ECO:0007669"/>
    <property type="project" value="InterPro"/>
</dbReference>
<comment type="caution">
    <text evidence="8">The sequence shown here is derived from an EMBL/GenBank/DDBJ whole genome shotgun (WGS) entry which is preliminary data.</text>
</comment>
<evidence type="ECO:0000256" key="4">
    <source>
        <dbReference type="ARBA" id="ARBA00022833"/>
    </source>
</evidence>
<dbReference type="PANTHER" id="PTHR30096:SF0">
    <property type="entry name" value="4,5-DOPA DIOXYGENASE EXTRADIOL-LIKE PROTEIN"/>
    <property type="match status" value="1"/>
</dbReference>
<proteinExistence type="inferred from homology"/>
<keyword evidence="3" id="KW-0479">Metal-binding</keyword>
<dbReference type="InterPro" id="IPR004183">
    <property type="entry name" value="Xdiol_dOase_suB"/>
</dbReference>